<evidence type="ECO:0000313" key="1">
    <source>
        <dbReference type="EMBL" id="GAG22015.1"/>
    </source>
</evidence>
<dbReference type="PANTHER" id="PTHR37909">
    <property type="entry name" value="S-ADENOSYL-L-METHIONINE-DEPENDENT METHYLTRANSFERASES SUPERFAMILY PROTEIN"/>
    <property type="match status" value="1"/>
</dbReference>
<accession>X0VUT9</accession>
<dbReference type="PANTHER" id="PTHR37909:SF1">
    <property type="entry name" value="S-ADENOSYL-L-METHIONINE-DEPENDENT METHYLTRANSFERASES SUPERFAMILY PROTEIN"/>
    <property type="match status" value="1"/>
</dbReference>
<proteinExistence type="predicted"/>
<gene>
    <name evidence="1" type="ORF">S01H1_47500</name>
</gene>
<dbReference type="SUPFAM" id="SSF53335">
    <property type="entry name" value="S-adenosyl-L-methionine-dependent methyltransferases"/>
    <property type="match status" value="1"/>
</dbReference>
<protein>
    <recommendedName>
        <fullName evidence="2">Class I SAM-dependent methyltransferase</fullName>
    </recommendedName>
</protein>
<dbReference type="Gene3D" id="3.40.50.150">
    <property type="entry name" value="Vaccinia Virus protein VP39"/>
    <property type="match status" value="1"/>
</dbReference>
<reference evidence="1" key="1">
    <citation type="journal article" date="2014" name="Front. Microbiol.">
        <title>High frequency of phylogenetically diverse reductive dehalogenase-homologous genes in deep subseafloor sedimentary metagenomes.</title>
        <authorList>
            <person name="Kawai M."/>
            <person name="Futagami T."/>
            <person name="Toyoda A."/>
            <person name="Takaki Y."/>
            <person name="Nishi S."/>
            <person name="Hori S."/>
            <person name="Arai W."/>
            <person name="Tsubouchi T."/>
            <person name="Morono Y."/>
            <person name="Uchiyama I."/>
            <person name="Ito T."/>
            <person name="Fujiyama A."/>
            <person name="Inagaki F."/>
            <person name="Takami H."/>
        </authorList>
    </citation>
    <scope>NUCLEOTIDE SEQUENCE</scope>
    <source>
        <strain evidence="1">Expedition CK06-06</strain>
    </source>
</reference>
<sequence length="191" mass="21653">MVHEPITLDLTDRRSLMASLPKGGIGAEIGVSEGLFSEVLLKVCKPRRLHLIDPWTFITSDALRNDASNVCQEGQESRYTQVRQRLGVKREVEILREYSLVAVQTFGDGYFDWIYVDADHTQAGVDAEAWWPKVKSGGWLTGHDYTMAGEHITVKAQIDEFVARHGLELFVTRGDTDIYEKNYPSWAVRKP</sequence>
<dbReference type="AlphaFoldDB" id="X0VUT9"/>
<dbReference type="InterPro" id="IPR029063">
    <property type="entry name" value="SAM-dependent_MTases_sf"/>
</dbReference>
<name>X0VUT9_9ZZZZ</name>
<dbReference type="Pfam" id="PF13578">
    <property type="entry name" value="Methyltransf_24"/>
    <property type="match status" value="1"/>
</dbReference>
<organism evidence="1">
    <name type="scientific">marine sediment metagenome</name>
    <dbReference type="NCBI Taxonomy" id="412755"/>
    <lineage>
        <taxon>unclassified sequences</taxon>
        <taxon>metagenomes</taxon>
        <taxon>ecological metagenomes</taxon>
    </lineage>
</organism>
<dbReference type="EMBL" id="BARS01030455">
    <property type="protein sequence ID" value="GAG22015.1"/>
    <property type="molecule type" value="Genomic_DNA"/>
</dbReference>
<comment type="caution">
    <text evidence="1">The sequence shown here is derived from an EMBL/GenBank/DDBJ whole genome shotgun (WGS) entry which is preliminary data.</text>
</comment>
<evidence type="ECO:0008006" key="2">
    <source>
        <dbReference type="Google" id="ProtNLM"/>
    </source>
</evidence>